<accession>A0A928VV26</accession>
<dbReference type="InterPro" id="IPR021954">
    <property type="entry name" value="CRR7"/>
</dbReference>
<dbReference type="Gene3D" id="3.90.940.40">
    <property type="entry name" value="Protein CHLORORESPIRATORY REDUCTION 7"/>
    <property type="match status" value="1"/>
</dbReference>
<name>A0A928VV26_9CYAN</name>
<keyword evidence="2" id="KW-1185">Reference proteome</keyword>
<dbReference type="EMBL" id="JADEXN010000109">
    <property type="protein sequence ID" value="MBE9040686.1"/>
    <property type="molecule type" value="Genomic_DNA"/>
</dbReference>
<dbReference type="AlphaFoldDB" id="A0A928VV26"/>
<organism evidence="1 2">
    <name type="scientific">Zarconia navalis LEGE 11467</name>
    <dbReference type="NCBI Taxonomy" id="1828826"/>
    <lineage>
        <taxon>Bacteria</taxon>
        <taxon>Bacillati</taxon>
        <taxon>Cyanobacteriota</taxon>
        <taxon>Cyanophyceae</taxon>
        <taxon>Oscillatoriophycideae</taxon>
        <taxon>Oscillatoriales</taxon>
        <taxon>Oscillatoriales incertae sedis</taxon>
        <taxon>Zarconia</taxon>
        <taxon>Zarconia navalis</taxon>
    </lineage>
</organism>
<reference evidence="1" key="1">
    <citation type="submission" date="2020-10" db="EMBL/GenBank/DDBJ databases">
        <authorList>
            <person name="Castelo-Branco R."/>
            <person name="Eusebio N."/>
            <person name="Adriana R."/>
            <person name="Vieira A."/>
            <person name="Brugerolle De Fraissinette N."/>
            <person name="Rezende De Castro R."/>
            <person name="Schneider M.P."/>
            <person name="Vasconcelos V."/>
            <person name="Leao P.N."/>
        </authorList>
    </citation>
    <scope>NUCLEOTIDE SEQUENCE</scope>
    <source>
        <strain evidence="1">LEGE 11467</strain>
    </source>
</reference>
<gene>
    <name evidence="1" type="ORF">IQ235_07825</name>
</gene>
<dbReference type="PANTHER" id="PTHR36803">
    <property type="entry name" value="PROTEIN CHLORORESPIRATORY REDUCTION 7, CHLOROPLASTIC"/>
    <property type="match status" value="1"/>
</dbReference>
<dbReference type="RefSeq" id="WP_264320931.1">
    <property type="nucleotide sequence ID" value="NZ_JADEXN010000109.1"/>
</dbReference>
<dbReference type="PANTHER" id="PTHR36803:SF1">
    <property type="entry name" value="PROTEIN CHLORORESPIRATORY REDUCTION 7, CHLOROPLASTIC"/>
    <property type="match status" value="1"/>
</dbReference>
<dbReference type="Pfam" id="PF12095">
    <property type="entry name" value="CRR7"/>
    <property type="match status" value="1"/>
</dbReference>
<protein>
    <submittedName>
        <fullName evidence="1">Chlororespiratory reduction protein 7</fullName>
    </submittedName>
</protein>
<proteinExistence type="predicted"/>
<evidence type="ECO:0000313" key="1">
    <source>
        <dbReference type="EMBL" id="MBE9040686.1"/>
    </source>
</evidence>
<evidence type="ECO:0000313" key="2">
    <source>
        <dbReference type="Proteomes" id="UP000621799"/>
    </source>
</evidence>
<dbReference type="InterPro" id="IPR038150">
    <property type="entry name" value="CRR7-like_sf"/>
</dbReference>
<comment type="caution">
    <text evidence="1">The sequence shown here is derived from an EMBL/GenBank/DDBJ whole genome shotgun (WGS) entry which is preliminary data.</text>
</comment>
<sequence>MSDSSMYAEEYFVFLEANSPEQILSADELREKLKTVLKNHTDRLPRELQTLNSLEDQSQHLVENCCEFELSAGKLLQWYAIRLEK</sequence>
<dbReference type="Proteomes" id="UP000621799">
    <property type="component" value="Unassembled WGS sequence"/>
</dbReference>